<proteinExistence type="inferred from homology"/>
<accession>A0A540MN30</accession>
<reference evidence="5 6" key="1">
    <citation type="journal article" date="2019" name="G3 (Bethesda)">
        <title>Sequencing of a Wild Apple (Malus baccata) Genome Unravels the Differences Between Cultivated and Wild Apple Species Regarding Disease Resistance and Cold Tolerance.</title>
        <authorList>
            <person name="Chen X."/>
        </authorList>
    </citation>
    <scope>NUCLEOTIDE SEQUENCE [LARGE SCALE GENOMIC DNA]</scope>
    <source>
        <strain evidence="6">cv. Shandingzi</strain>
        <tissue evidence="5">Leaves</tissue>
    </source>
</reference>
<dbReference type="Gene3D" id="3.30.30.30">
    <property type="match status" value="1"/>
</dbReference>
<evidence type="ECO:0000256" key="3">
    <source>
        <dbReference type="RuleBase" id="RU003322"/>
    </source>
</evidence>
<feature type="compositionally biased region" description="Low complexity" evidence="4">
    <location>
        <begin position="650"/>
        <end position="660"/>
    </location>
</feature>
<dbReference type="GO" id="GO:0140662">
    <property type="term" value="F:ATP-dependent protein folding chaperone"/>
    <property type="evidence" value="ECO:0007669"/>
    <property type="project" value="InterPro"/>
</dbReference>
<comment type="similarity">
    <text evidence="3">Belongs to the heat shock protein 70 family.</text>
</comment>
<dbReference type="FunFam" id="3.30.420.40:FF:000004">
    <property type="entry name" value="Molecular chaperone DnaK"/>
    <property type="match status" value="1"/>
</dbReference>
<evidence type="ECO:0000256" key="1">
    <source>
        <dbReference type="ARBA" id="ARBA00022741"/>
    </source>
</evidence>
<keyword evidence="1 3" id="KW-0547">Nucleotide-binding</keyword>
<keyword evidence="2 3" id="KW-0067">ATP-binding</keyword>
<evidence type="ECO:0000256" key="4">
    <source>
        <dbReference type="SAM" id="MobiDB-lite"/>
    </source>
</evidence>
<dbReference type="Pfam" id="PF00012">
    <property type="entry name" value="HSP70"/>
    <property type="match status" value="1"/>
</dbReference>
<dbReference type="PANTHER" id="PTHR19375">
    <property type="entry name" value="HEAT SHOCK PROTEIN 70KDA"/>
    <property type="match status" value="1"/>
</dbReference>
<protein>
    <submittedName>
        <fullName evidence="5">Uncharacterized protein</fullName>
    </submittedName>
</protein>
<dbReference type="Proteomes" id="UP000315295">
    <property type="component" value="Unassembled WGS sequence"/>
</dbReference>
<dbReference type="PRINTS" id="PR00301">
    <property type="entry name" value="HEATSHOCK70"/>
</dbReference>
<evidence type="ECO:0000313" key="6">
    <source>
        <dbReference type="Proteomes" id="UP000315295"/>
    </source>
</evidence>
<dbReference type="InterPro" id="IPR043129">
    <property type="entry name" value="ATPase_NBD"/>
</dbReference>
<dbReference type="Gene3D" id="3.30.420.40">
    <property type="match status" value="2"/>
</dbReference>
<dbReference type="InterPro" id="IPR018181">
    <property type="entry name" value="Heat_shock_70_CS"/>
</dbReference>
<dbReference type="Pfam" id="PF14223">
    <property type="entry name" value="Retrotran_gag_2"/>
    <property type="match status" value="1"/>
</dbReference>
<feature type="compositionally biased region" description="Polar residues" evidence="4">
    <location>
        <begin position="667"/>
        <end position="680"/>
    </location>
</feature>
<dbReference type="PROSITE" id="PS00329">
    <property type="entry name" value="HSP70_2"/>
    <property type="match status" value="1"/>
</dbReference>
<dbReference type="EMBL" id="VIEB01000220">
    <property type="protein sequence ID" value="TQE00207.1"/>
    <property type="molecule type" value="Genomic_DNA"/>
</dbReference>
<gene>
    <name evidence="5" type="ORF">C1H46_014219</name>
</gene>
<evidence type="ECO:0000256" key="2">
    <source>
        <dbReference type="ARBA" id="ARBA00022840"/>
    </source>
</evidence>
<dbReference type="AlphaFoldDB" id="A0A540MN30"/>
<dbReference type="SUPFAM" id="SSF53067">
    <property type="entry name" value="Actin-like ATPase domain"/>
    <property type="match status" value="2"/>
</dbReference>
<dbReference type="Gene3D" id="3.90.640.10">
    <property type="entry name" value="Actin, Chain A, domain 4"/>
    <property type="match status" value="1"/>
</dbReference>
<name>A0A540MN30_MALBA</name>
<organism evidence="5 6">
    <name type="scientific">Malus baccata</name>
    <name type="common">Siberian crab apple</name>
    <name type="synonym">Pyrus baccata</name>
    <dbReference type="NCBI Taxonomy" id="106549"/>
    <lineage>
        <taxon>Eukaryota</taxon>
        <taxon>Viridiplantae</taxon>
        <taxon>Streptophyta</taxon>
        <taxon>Embryophyta</taxon>
        <taxon>Tracheophyta</taxon>
        <taxon>Spermatophyta</taxon>
        <taxon>Magnoliopsida</taxon>
        <taxon>eudicotyledons</taxon>
        <taxon>Gunneridae</taxon>
        <taxon>Pentapetalae</taxon>
        <taxon>rosids</taxon>
        <taxon>fabids</taxon>
        <taxon>Rosales</taxon>
        <taxon>Rosaceae</taxon>
        <taxon>Amygdaloideae</taxon>
        <taxon>Maleae</taxon>
        <taxon>Malus</taxon>
    </lineage>
</organism>
<dbReference type="InterPro" id="IPR013126">
    <property type="entry name" value="Hsp_70_fam"/>
</dbReference>
<feature type="region of interest" description="Disordered" evidence="4">
    <location>
        <begin position="649"/>
        <end position="680"/>
    </location>
</feature>
<comment type="caution">
    <text evidence="5">The sequence shown here is derived from an EMBL/GenBank/DDBJ whole genome shotgun (WGS) entry which is preliminary data.</text>
</comment>
<keyword evidence="6" id="KW-1185">Reference proteome</keyword>
<dbReference type="PROSITE" id="PS01036">
    <property type="entry name" value="HSP70_3"/>
    <property type="match status" value="1"/>
</dbReference>
<dbReference type="FunFam" id="3.30.30.30:FF:000001">
    <property type="entry name" value="heat shock 70 kDa protein-like"/>
    <property type="match status" value="1"/>
</dbReference>
<dbReference type="PROSITE" id="PS00297">
    <property type="entry name" value="HSP70_1"/>
    <property type="match status" value="1"/>
</dbReference>
<dbReference type="GO" id="GO:0005524">
    <property type="term" value="F:ATP binding"/>
    <property type="evidence" value="ECO:0007669"/>
    <property type="project" value="UniProtKB-KW"/>
</dbReference>
<dbReference type="FunFam" id="3.90.640.10:FF:000002">
    <property type="entry name" value="Heat shock 70 kDa"/>
    <property type="match status" value="1"/>
</dbReference>
<dbReference type="STRING" id="106549.A0A540MN30"/>
<evidence type="ECO:0000313" key="5">
    <source>
        <dbReference type="EMBL" id="TQE00207.1"/>
    </source>
</evidence>
<sequence length="680" mass="75676">MAGENMGPAVQVPIKLTSDNIYGYQQWKSFSLLYFRYHNLLGIIDGTDTRPDQQLQSTEFFNWSNRDQKALEWLRNTLSKDLHHRVMAGADSSRTVWRNLKKHFEGLPLAYIYNLKSELENVKKDTAMSMNDYLQKIFHLAQLLADAGARVEDGDLFYLHILTGLPKEYRTRLENSNPRSIPEVQHLLLKQEEEIHLLNEQRIYTNTASNQATRPPPNTVSGSVVVAPNLHHPSFSHDKGGGEEEHAVGIDLGTTYSCVAVWQKDHVETILNDYGNRKTASYVAFTNTEEAMIGDAAFNQVVRNTANSIFDTKRLIGRRFSEDSVQSDMKLWPFKVTQGSDDRPMIVVTRNGGEEEQIAPEEIASMILKKMRKIAETYLGSPVKNAVITVPAYFNDSQRQAVKEAGVVAGLDVKCVIDEPSAAALAYGLHKKAGWSSSRNVMIFDLGGGSLGVSLVTMNTSGTFQVMATGGDGHLGGEDFDNRMVNYCVEQFKSKSKLDVSKDFRALRRLKNQCEKAKRRLAFESDFDIEIDCLFEGNDFNITFTRDMFEQINMDLFIKCMESVEKCLRDANMDPSNVDDVLLAGGSSRIPMVQQLLQQAFKGKELCKGINLDEAMAHGAAVQAAITCGNGKGKLQDYVTLSDVTPSPGATPLADATDTTARGKPHSWTNPFSSIFGSSK</sequence>